<dbReference type="InterPro" id="IPR011009">
    <property type="entry name" value="Kinase-like_dom_sf"/>
</dbReference>
<feature type="compositionally biased region" description="Polar residues" evidence="9">
    <location>
        <begin position="812"/>
        <end position="825"/>
    </location>
</feature>
<gene>
    <name evidence="11" type="ORF">Fcan01_10339</name>
</gene>
<evidence type="ECO:0000256" key="4">
    <source>
        <dbReference type="ARBA" id="ARBA00023136"/>
    </source>
</evidence>
<dbReference type="Gene3D" id="1.10.510.10">
    <property type="entry name" value="Transferase(Phosphotransferase) domain 1"/>
    <property type="match status" value="2"/>
</dbReference>
<dbReference type="GO" id="GO:0005886">
    <property type="term" value="C:plasma membrane"/>
    <property type="evidence" value="ECO:0007669"/>
    <property type="project" value="TreeGrafter"/>
</dbReference>
<dbReference type="Proteomes" id="UP000198287">
    <property type="component" value="Unassembled WGS sequence"/>
</dbReference>
<evidence type="ECO:0000256" key="6">
    <source>
        <dbReference type="ARBA" id="ARBA00023180"/>
    </source>
</evidence>
<name>A0A226ECH4_FOLCA</name>
<organism evidence="11 12">
    <name type="scientific">Folsomia candida</name>
    <name type="common">Springtail</name>
    <dbReference type="NCBI Taxonomy" id="158441"/>
    <lineage>
        <taxon>Eukaryota</taxon>
        <taxon>Metazoa</taxon>
        <taxon>Ecdysozoa</taxon>
        <taxon>Arthropoda</taxon>
        <taxon>Hexapoda</taxon>
        <taxon>Collembola</taxon>
        <taxon>Entomobryomorpha</taxon>
        <taxon>Isotomoidea</taxon>
        <taxon>Isotomidae</taxon>
        <taxon>Proisotominae</taxon>
        <taxon>Folsomia</taxon>
    </lineage>
</organism>
<dbReference type="AlphaFoldDB" id="A0A226ECH4"/>
<dbReference type="InterPro" id="IPR000719">
    <property type="entry name" value="Prot_kinase_dom"/>
</dbReference>
<dbReference type="SUPFAM" id="SSF56112">
    <property type="entry name" value="Protein kinase-like (PK-like)"/>
    <property type="match status" value="2"/>
</dbReference>
<keyword evidence="6" id="KW-0325">Glycoprotein</keyword>
<feature type="region of interest" description="Disordered" evidence="9">
    <location>
        <begin position="47"/>
        <end position="181"/>
    </location>
</feature>
<dbReference type="InterPro" id="IPR017441">
    <property type="entry name" value="Protein_kinase_ATP_BS"/>
</dbReference>
<feature type="compositionally biased region" description="Low complexity" evidence="9">
    <location>
        <begin position="49"/>
        <end position="150"/>
    </location>
</feature>
<dbReference type="Gene3D" id="2.60.40.10">
    <property type="entry name" value="Immunoglobulins"/>
    <property type="match status" value="1"/>
</dbReference>
<dbReference type="PROSITE" id="PS51348">
    <property type="entry name" value="GLYCOSYL_HYDROL_F22_2"/>
    <property type="match status" value="1"/>
</dbReference>
<reference evidence="11 12" key="1">
    <citation type="submission" date="2015-12" db="EMBL/GenBank/DDBJ databases">
        <title>The genome of Folsomia candida.</title>
        <authorList>
            <person name="Faddeeva A."/>
            <person name="Derks M.F."/>
            <person name="Anvar Y."/>
            <person name="Smit S."/>
            <person name="Van Straalen N."/>
            <person name="Roelofs D."/>
        </authorList>
    </citation>
    <scope>NUCLEOTIDE SEQUENCE [LARGE SCALE GENOMIC DNA]</scope>
    <source>
        <strain evidence="11 12">VU population</strain>
        <tissue evidence="11">Whole body</tissue>
    </source>
</reference>
<evidence type="ECO:0000256" key="7">
    <source>
        <dbReference type="ARBA" id="ARBA00051243"/>
    </source>
</evidence>
<proteinExistence type="predicted"/>
<dbReference type="EMBL" id="LNIX01000005">
    <property type="protein sequence ID" value="OXA54461.1"/>
    <property type="molecule type" value="Genomic_DNA"/>
</dbReference>
<evidence type="ECO:0000256" key="2">
    <source>
        <dbReference type="ARBA" id="ARBA00022692"/>
    </source>
</evidence>
<dbReference type="Pfam" id="PF00062">
    <property type="entry name" value="Lys"/>
    <property type="match status" value="1"/>
</dbReference>
<dbReference type="InterPro" id="IPR001916">
    <property type="entry name" value="Glyco_hydro_22"/>
</dbReference>
<evidence type="ECO:0000256" key="5">
    <source>
        <dbReference type="ARBA" id="ARBA00023170"/>
    </source>
</evidence>
<dbReference type="InterPro" id="IPR023346">
    <property type="entry name" value="Lysozyme-like_dom_sf"/>
</dbReference>
<dbReference type="GO" id="GO:0004714">
    <property type="term" value="F:transmembrane receptor protein tyrosine kinase activity"/>
    <property type="evidence" value="ECO:0007669"/>
    <property type="project" value="UniProtKB-EC"/>
</dbReference>
<feature type="compositionally biased region" description="Polar residues" evidence="9">
    <location>
        <begin position="762"/>
        <end position="776"/>
    </location>
</feature>
<dbReference type="InterPro" id="IPR050122">
    <property type="entry name" value="RTK"/>
</dbReference>
<dbReference type="SMART" id="SM00263">
    <property type="entry name" value="LYZ1"/>
    <property type="match status" value="1"/>
</dbReference>
<dbReference type="GO" id="GO:0007169">
    <property type="term" value="P:cell surface receptor protein tyrosine kinase signaling pathway"/>
    <property type="evidence" value="ECO:0007669"/>
    <property type="project" value="TreeGrafter"/>
</dbReference>
<dbReference type="Pfam" id="PF07714">
    <property type="entry name" value="PK_Tyr_Ser-Thr"/>
    <property type="match status" value="2"/>
</dbReference>
<dbReference type="PANTHER" id="PTHR24416:SF600">
    <property type="entry name" value="PDGF- AND VEGF-RECEPTOR RELATED, ISOFORM J"/>
    <property type="match status" value="1"/>
</dbReference>
<dbReference type="PROSITE" id="PS50011">
    <property type="entry name" value="PROTEIN_KINASE_DOM"/>
    <property type="match status" value="2"/>
</dbReference>
<comment type="caution">
    <text evidence="11">The sequence shown here is derived from an EMBL/GenBank/DDBJ whole genome shotgun (WGS) entry which is preliminary data.</text>
</comment>
<evidence type="ECO:0000256" key="3">
    <source>
        <dbReference type="ARBA" id="ARBA00022989"/>
    </source>
</evidence>
<feature type="compositionally biased region" description="Low complexity" evidence="9">
    <location>
        <begin position="777"/>
        <end position="811"/>
    </location>
</feature>
<keyword evidence="5 11" id="KW-0675">Receptor</keyword>
<sequence length="1187" mass="132175">MDIEFVATLSFSEIKLSHNGTYTCHAEKDDLRGRALETYDFQVIVNQVTSPSTDGTTTGSTSNPTSDPTNPTDSTDPTDPTDSTDSSDPTSEPTTNSPISTMPTTAESTETTQKSSSPTTSSSADPSSSTNPSSSSNSTDSTFDPTSSSTVETTLWASSTTSDRTTQTTLNPADPTTPSEEERIYSACEVAQELTYLHEDNINWGEHIEDWLCLSDVTTRFNGSYLSADPDNSGRFYYGIFKISNEWCMDGHNIANPCSINCNNLFHNDFDLEESASCSKYIFAQKNFTEWPEFAELCENLDTNYLQNCSVPPFFTSDGADQTNKLYKEFDVNENITCSAVGYPPPELSWDDATGQHLINAEGRLEVSTSVQKIFDGNWTMQSTIIFTERNRLLREIYQQFKYGQESTDPAQSTDLISTFNPDASSYLSRSEYVIYQGAINLPFPKALEILPDRLEIIESAVLGSGAFGIVFQGRLDSRITIAVKTVPKDADESKLAALLSEVKIMSFVGRHPNIVQLLGVQFVDLKKGIVYVAVEFSSRGSLEGVLQANRRQLGMAQSYLGKIYNIPGYIGLRLVERPFQLYQLLKFSHQVCCAMEFLASKRIIHGDLAARNVLLDSNFNAKISDFGLSRQMYDTYKKYVVATKETAMPWRWCAIEILKHQKFSIESDIWAYGIFVWEVFSLAEIPYTAGITWGPEFVRYLERGFRLEIPPYANQEIYRESRFSEVQLGHNGTYTCHAEKGDWPDTVSQTYPFQLIVTPLTSTTTDSSNTEGTSNPSESTLEPTTDSPTSSPPTTAESSDTATSSTPATTGNSDSPTSRFTTTTERSDSSTPSLTTTTGSSETTQETSSQTLSTSTSDPLGPEPSLKQALIIGGSLTLKLEILPHRLEIMESAVLGSGAFGIVFQGRLDNTITIAVKTVPKDGQESKLAALLSEVKTMNFVGRHPNIVQLLGVQFTDLKKGILYVAVEFCSRGSLEGVLRAKRRRLAMVRSYPGKIYNIPGYIGLRSIEKPFELYQLLRSSHQVGCAMEFLASKRIIHGDLAARNVLLDANLNAKISDFGLSRQMYDTYKKYVVAKDTAMPWRWCAIEILKYRKFSTESDIWAFGVFMWEVFSLAEIPYTAGMICGPEFVRYLESGSRLEIPPYGNQEIYQLMKKCWERHPSNRISFQQLAMHILTLLQAEYKKKY</sequence>
<evidence type="ECO:0000256" key="9">
    <source>
        <dbReference type="SAM" id="MobiDB-lite"/>
    </source>
</evidence>
<keyword evidence="8" id="KW-0547">Nucleotide-binding</keyword>
<dbReference type="Gene3D" id="3.30.200.20">
    <property type="entry name" value="Phosphorylase Kinase, domain 1"/>
    <property type="match status" value="2"/>
</dbReference>
<evidence type="ECO:0000256" key="8">
    <source>
        <dbReference type="PROSITE-ProRule" id="PRU10141"/>
    </source>
</evidence>
<keyword evidence="3" id="KW-1133">Transmembrane helix</keyword>
<evidence type="ECO:0000259" key="10">
    <source>
        <dbReference type="PROSITE" id="PS50011"/>
    </source>
</evidence>
<dbReference type="CDD" id="cd00192">
    <property type="entry name" value="PTKc"/>
    <property type="match status" value="2"/>
</dbReference>
<feature type="binding site" evidence="8">
    <location>
        <position position="485"/>
    </location>
    <ligand>
        <name>ATP</name>
        <dbReference type="ChEBI" id="CHEBI:30616"/>
    </ligand>
</feature>
<keyword evidence="8" id="KW-0067">ATP-binding</keyword>
<keyword evidence="4" id="KW-0472">Membrane</keyword>
<dbReference type="GO" id="GO:0043235">
    <property type="term" value="C:receptor complex"/>
    <property type="evidence" value="ECO:0007669"/>
    <property type="project" value="TreeGrafter"/>
</dbReference>
<dbReference type="PROSITE" id="PS00109">
    <property type="entry name" value="PROTEIN_KINASE_TYR"/>
    <property type="match status" value="2"/>
</dbReference>
<feature type="compositionally biased region" description="Low complexity" evidence="9">
    <location>
        <begin position="158"/>
        <end position="169"/>
    </location>
</feature>
<comment type="subcellular location">
    <subcellularLocation>
        <location evidence="1">Membrane</location>
        <topology evidence="1">Single-pass membrane protein</topology>
    </subcellularLocation>
</comment>
<evidence type="ECO:0000313" key="11">
    <source>
        <dbReference type="EMBL" id="OXA54461.1"/>
    </source>
</evidence>
<dbReference type="InterPro" id="IPR008266">
    <property type="entry name" value="Tyr_kinase_AS"/>
</dbReference>
<dbReference type="InterPro" id="IPR001245">
    <property type="entry name" value="Ser-Thr/Tyr_kinase_cat_dom"/>
</dbReference>
<dbReference type="PROSITE" id="PS00107">
    <property type="entry name" value="PROTEIN_KINASE_ATP"/>
    <property type="match status" value="2"/>
</dbReference>
<comment type="catalytic activity">
    <reaction evidence="7">
        <text>L-tyrosyl-[protein] + ATP = O-phospho-L-tyrosyl-[protein] + ADP + H(+)</text>
        <dbReference type="Rhea" id="RHEA:10596"/>
        <dbReference type="Rhea" id="RHEA-COMP:10136"/>
        <dbReference type="Rhea" id="RHEA-COMP:20101"/>
        <dbReference type="ChEBI" id="CHEBI:15378"/>
        <dbReference type="ChEBI" id="CHEBI:30616"/>
        <dbReference type="ChEBI" id="CHEBI:46858"/>
        <dbReference type="ChEBI" id="CHEBI:61978"/>
        <dbReference type="ChEBI" id="CHEBI:456216"/>
        <dbReference type="EC" id="2.7.10.1"/>
    </reaction>
</comment>
<dbReference type="Gene3D" id="1.10.530.10">
    <property type="match status" value="1"/>
</dbReference>
<dbReference type="OrthoDB" id="3256376at2759"/>
<evidence type="ECO:0000313" key="12">
    <source>
        <dbReference type="Proteomes" id="UP000198287"/>
    </source>
</evidence>
<dbReference type="SUPFAM" id="SSF53955">
    <property type="entry name" value="Lysozyme-like"/>
    <property type="match status" value="1"/>
</dbReference>
<accession>A0A226ECH4</accession>
<feature type="binding site" evidence="8">
    <location>
        <position position="918"/>
    </location>
    <ligand>
        <name>ATP</name>
        <dbReference type="ChEBI" id="CHEBI:30616"/>
    </ligand>
</feature>
<keyword evidence="2" id="KW-0812">Transmembrane</keyword>
<feature type="compositionally biased region" description="Low complexity" evidence="9">
    <location>
        <begin position="830"/>
        <end position="860"/>
    </location>
</feature>
<keyword evidence="12" id="KW-1185">Reference proteome</keyword>
<dbReference type="PRINTS" id="PR00109">
    <property type="entry name" value="TYRKINASE"/>
</dbReference>
<protein>
    <submittedName>
        <fullName evidence="11">Vascular endothelial growth factor receptor 2</fullName>
    </submittedName>
</protein>
<evidence type="ECO:0000256" key="1">
    <source>
        <dbReference type="ARBA" id="ARBA00004167"/>
    </source>
</evidence>
<feature type="domain" description="Protein kinase" evidence="10">
    <location>
        <begin position="457"/>
        <end position="872"/>
    </location>
</feature>
<dbReference type="GO" id="GO:0005524">
    <property type="term" value="F:ATP binding"/>
    <property type="evidence" value="ECO:0007669"/>
    <property type="project" value="UniProtKB-UniRule"/>
</dbReference>
<feature type="region of interest" description="Disordered" evidence="9">
    <location>
        <begin position="762"/>
        <end position="864"/>
    </location>
</feature>
<dbReference type="PANTHER" id="PTHR24416">
    <property type="entry name" value="TYROSINE-PROTEIN KINASE RECEPTOR"/>
    <property type="match status" value="1"/>
</dbReference>
<feature type="domain" description="Protein kinase" evidence="10">
    <location>
        <begin position="890"/>
        <end position="1177"/>
    </location>
</feature>
<dbReference type="InterPro" id="IPR013783">
    <property type="entry name" value="Ig-like_fold"/>
</dbReference>